<organism evidence="1 2">
    <name type="scientific">Monilinia vaccinii-corymbosi</name>
    <dbReference type="NCBI Taxonomy" id="61207"/>
    <lineage>
        <taxon>Eukaryota</taxon>
        <taxon>Fungi</taxon>
        <taxon>Dikarya</taxon>
        <taxon>Ascomycota</taxon>
        <taxon>Pezizomycotina</taxon>
        <taxon>Leotiomycetes</taxon>
        <taxon>Helotiales</taxon>
        <taxon>Sclerotiniaceae</taxon>
        <taxon>Monilinia</taxon>
    </lineage>
</organism>
<keyword evidence="2" id="KW-1185">Reference proteome</keyword>
<dbReference type="EMBL" id="CP063412">
    <property type="protein sequence ID" value="QSZ37091.1"/>
    <property type="molecule type" value="Genomic_DNA"/>
</dbReference>
<sequence>MSGTEQNKEAKADSTVEESNATLSMQFYDSDRYQPSLEDVLTVKDILFTLRPDSALPLELIDAILDLSEYWPHRTTTSVYQGLTVRAGDQGENRLILRSLPIGYPPDDSNDQSFQICSEDQVSYTTKQPTPWAQDRQVPQDATENVIKNWAERSQVRGEFPCKKIVFRIKSHDQGWGGVRTDKGSYRGSYTWFDVGWERTFATTDAGLLLDGPQFSLNNSEAQASEMTSQIVCGLRTISPETQNNLDNPQRIFKHALNPNQKCLQKNKTATSASQEHTIVWRFSDDIHPEDPEADQLEAEGRGRETANGEFVRSLKIGDVVTIWAKARYPGWANTVEDVSMDVYWSV</sequence>
<accession>A0A8A3PQF5</accession>
<dbReference type="AlphaFoldDB" id="A0A8A3PQF5"/>
<evidence type="ECO:0000313" key="2">
    <source>
        <dbReference type="Proteomes" id="UP000672032"/>
    </source>
</evidence>
<dbReference type="OrthoDB" id="66095at2759"/>
<name>A0A8A3PQF5_9HELO</name>
<evidence type="ECO:0000313" key="1">
    <source>
        <dbReference type="EMBL" id="QSZ37091.1"/>
    </source>
</evidence>
<proteinExistence type="predicted"/>
<protein>
    <submittedName>
        <fullName evidence="1">Uncharacterized protein</fullName>
    </submittedName>
</protein>
<gene>
    <name evidence="1" type="ORF">DSL72_009183</name>
</gene>
<reference evidence="1" key="1">
    <citation type="submission" date="2020-10" db="EMBL/GenBank/DDBJ databases">
        <title>Genome Sequence of Monilinia vaccinii-corymbosi Sheds Light on Mummy Berry Disease Infection of Blueberry and Mating Type.</title>
        <authorList>
            <person name="Yow A.G."/>
            <person name="Zhang Y."/>
            <person name="Bansal K."/>
            <person name="Eacker S.M."/>
            <person name="Sullivan S."/>
            <person name="Liachko I."/>
            <person name="Cubeta M.A."/>
            <person name="Rollins J.A."/>
            <person name="Ashrafi H."/>
        </authorList>
    </citation>
    <scope>NUCLEOTIDE SEQUENCE</scope>
    <source>
        <strain evidence="1">RL-1</strain>
    </source>
</reference>
<dbReference type="Proteomes" id="UP000672032">
    <property type="component" value="Chromosome 8"/>
</dbReference>